<proteinExistence type="predicted"/>
<organism evidence="1">
    <name type="scientific">Anguilla anguilla</name>
    <name type="common">European freshwater eel</name>
    <name type="synonym">Muraena anguilla</name>
    <dbReference type="NCBI Taxonomy" id="7936"/>
    <lineage>
        <taxon>Eukaryota</taxon>
        <taxon>Metazoa</taxon>
        <taxon>Chordata</taxon>
        <taxon>Craniata</taxon>
        <taxon>Vertebrata</taxon>
        <taxon>Euteleostomi</taxon>
        <taxon>Actinopterygii</taxon>
        <taxon>Neopterygii</taxon>
        <taxon>Teleostei</taxon>
        <taxon>Anguilliformes</taxon>
        <taxon>Anguillidae</taxon>
        <taxon>Anguilla</taxon>
    </lineage>
</organism>
<reference evidence="1" key="2">
    <citation type="journal article" date="2015" name="Fish Shellfish Immunol.">
        <title>Early steps in the European eel (Anguilla anguilla)-Vibrio vulnificus interaction in the gills: Role of the RtxA13 toxin.</title>
        <authorList>
            <person name="Callol A."/>
            <person name="Pajuelo D."/>
            <person name="Ebbesson L."/>
            <person name="Teles M."/>
            <person name="MacKenzie S."/>
            <person name="Amaro C."/>
        </authorList>
    </citation>
    <scope>NUCLEOTIDE SEQUENCE</scope>
</reference>
<sequence length="21" mass="2385">MVSAFCSSDFTKEALFFYHGP</sequence>
<dbReference type="EMBL" id="GBXM01026167">
    <property type="protein sequence ID" value="JAH82410.1"/>
    <property type="molecule type" value="Transcribed_RNA"/>
</dbReference>
<name>A0A0E9VYM8_ANGAN</name>
<accession>A0A0E9VYM8</accession>
<reference evidence="1" key="1">
    <citation type="submission" date="2014-11" db="EMBL/GenBank/DDBJ databases">
        <authorList>
            <person name="Amaro Gonzalez C."/>
        </authorList>
    </citation>
    <scope>NUCLEOTIDE SEQUENCE</scope>
</reference>
<dbReference type="AlphaFoldDB" id="A0A0E9VYM8"/>
<protein>
    <submittedName>
        <fullName evidence="1">Uncharacterized protein</fullName>
    </submittedName>
</protein>
<evidence type="ECO:0000313" key="1">
    <source>
        <dbReference type="EMBL" id="JAH82410.1"/>
    </source>
</evidence>